<accession>A0ABN7PPS4</accession>
<dbReference type="Proteomes" id="UP001153148">
    <property type="component" value="Unassembled WGS sequence"/>
</dbReference>
<gene>
    <name evidence="2" type="ORF">TPAB3V08_LOCUS16509</name>
</gene>
<keyword evidence="3" id="KW-1185">Reference proteome</keyword>
<name>A0ABN7PPS4_TIMPD</name>
<organism evidence="2 3">
    <name type="scientific">Timema podura</name>
    <name type="common">Walking stick</name>
    <dbReference type="NCBI Taxonomy" id="61482"/>
    <lineage>
        <taxon>Eukaryota</taxon>
        <taxon>Metazoa</taxon>
        <taxon>Ecdysozoa</taxon>
        <taxon>Arthropoda</taxon>
        <taxon>Hexapoda</taxon>
        <taxon>Insecta</taxon>
        <taxon>Pterygota</taxon>
        <taxon>Neoptera</taxon>
        <taxon>Polyneoptera</taxon>
        <taxon>Phasmatodea</taxon>
        <taxon>Timematodea</taxon>
        <taxon>Timematoidea</taxon>
        <taxon>Timematidae</taxon>
        <taxon>Timema</taxon>
    </lineage>
</organism>
<feature type="region of interest" description="Disordered" evidence="1">
    <location>
        <begin position="1"/>
        <end position="52"/>
    </location>
</feature>
<evidence type="ECO:0000313" key="3">
    <source>
        <dbReference type="Proteomes" id="UP001153148"/>
    </source>
</evidence>
<reference evidence="2" key="1">
    <citation type="submission" date="2021-03" db="EMBL/GenBank/DDBJ databases">
        <authorList>
            <person name="Tran Van P."/>
        </authorList>
    </citation>
    <scope>NUCLEOTIDE SEQUENCE</scope>
</reference>
<sequence>IDHYNITLATSTTSETQTQGETSNTAGGSTQQQSGQTTNQLSGGETGPIRATPSMWRCSRIMRMQRDIHPTVLSSLEGIVDQ</sequence>
<comment type="caution">
    <text evidence="2">The sequence shown here is derived from an EMBL/GenBank/DDBJ whole genome shotgun (WGS) entry which is preliminary data.</text>
</comment>
<feature type="non-terminal residue" evidence="2">
    <location>
        <position position="1"/>
    </location>
</feature>
<protein>
    <submittedName>
        <fullName evidence="2">Uncharacterized protein</fullName>
    </submittedName>
</protein>
<feature type="non-terminal residue" evidence="2">
    <location>
        <position position="82"/>
    </location>
</feature>
<evidence type="ECO:0000256" key="1">
    <source>
        <dbReference type="SAM" id="MobiDB-lite"/>
    </source>
</evidence>
<proteinExistence type="predicted"/>
<evidence type="ECO:0000313" key="2">
    <source>
        <dbReference type="EMBL" id="CAG2069567.1"/>
    </source>
</evidence>
<dbReference type="EMBL" id="CAJPIN010152214">
    <property type="protein sequence ID" value="CAG2069567.1"/>
    <property type="molecule type" value="Genomic_DNA"/>
</dbReference>
<feature type="compositionally biased region" description="Low complexity" evidence="1">
    <location>
        <begin position="10"/>
        <end position="43"/>
    </location>
</feature>